<dbReference type="Gene3D" id="3.20.20.140">
    <property type="entry name" value="Metal-dependent hydrolases"/>
    <property type="match status" value="1"/>
</dbReference>
<protein>
    <submittedName>
        <fullName evidence="3">TatD family hydrolase</fullName>
    </submittedName>
</protein>
<proteinExistence type="inferred from homology"/>
<dbReference type="Proteomes" id="UP001235760">
    <property type="component" value="Unassembled WGS sequence"/>
</dbReference>
<dbReference type="PANTHER" id="PTHR46124:SF2">
    <property type="entry name" value="D-AMINOACYL-TRNA DEACYLASE"/>
    <property type="match status" value="1"/>
</dbReference>
<evidence type="ECO:0000313" key="3">
    <source>
        <dbReference type="EMBL" id="MDP4300468.1"/>
    </source>
</evidence>
<gene>
    <name evidence="3" type="ORF">Q8X39_07455</name>
</gene>
<dbReference type="CDD" id="cd01310">
    <property type="entry name" value="TatD_DNAse"/>
    <property type="match status" value="1"/>
</dbReference>
<keyword evidence="4" id="KW-1185">Reference proteome</keyword>
<dbReference type="InterPro" id="IPR032466">
    <property type="entry name" value="Metal_Hydrolase"/>
</dbReference>
<evidence type="ECO:0000256" key="1">
    <source>
        <dbReference type="ARBA" id="ARBA00009275"/>
    </source>
</evidence>
<dbReference type="Pfam" id="PF01026">
    <property type="entry name" value="TatD_DNase"/>
    <property type="match status" value="1"/>
</dbReference>
<dbReference type="RefSeq" id="WP_305749020.1">
    <property type="nucleotide sequence ID" value="NZ_JAUZEE010000003.1"/>
</dbReference>
<evidence type="ECO:0000313" key="4">
    <source>
        <dbReference type="Proteomes" id="UP001235760"/>
    </source>
</evidence>
<accession>A0ABT9G2R3</accession>
<keyword evidence="2 3" id="KW-0378">Hydrolase</keyword>
<evidence type="ECO:0000256" key="2">
    <source>
        <dbReference type="ARBA" id="ARBA00022801"/>
    </source>
</evidence>
<dbReference type="SUPFAM" id="SSF51556">
    <property type="entry name" value="Metallo-dependent hydrolases"/>
    <property type="match status" value="1"/>
</dbReference>
<reference evidence="3 4" key="1">
    <citation type="submission" date="2023-08" db="EMBL/GenBank/DDBJ databases">
        <authorList>
            <person name="Roldan D.M."/>
            <person name="Menes R.J."/>
        </authorList>
    </citation>
    <scope>NUCLEOTIDE SEQUENCE [LARGE SCALE GENOMIC DNA]</scope>
    <source>
        <strain evidence="3 4">CCM 2812</strain>
    </source>
</reference>
<comment type="caution">
    <text evidence="3">The sequence shown here is derived from an EMBL/GenBank/DDBJ whole genome shotgun (WGS) entry which is preliminary data.</text>
</comment>
<dbReference type="PANTHER" id="PTHR46124">
    <property type="entry name" value="D-AMINOACYL-TRNA DEACYLASE"/>
    <property type="match status" value="1"/>
</dbReference>
<dbReference type="GO" id="GO:0016787">
    <property type="term" value="F:hydrolase activity"/>
    <property type="evidence" value="ECO:0007669"/>
    <property type="project" value="UniProtKB-KW"/>
</dbReference>
<sequence>MPVPVSVPLSVPVSVLGSEPQSEPEPAPAWIDTHCHLDADEFAPDRDAVRARARAAGLACLVIPAVATRHLDAVRELAHRHGDVYALGLHPLYVADEPADALDRLAAALQASADDPQLVAVGEIGIDGFVPGLDLALQERFYAAQLDLAEAAGLPVILHVRRSADLLLKHLRRRPGLRGGIAHAFNGSEQQAQAFVDLGFRLGFGGALTFERALQIRRLATSLPAGSLVLETDAPDIPPHWLYRTAAERATGASSRNEPAELPRIAAELAGLRGLSTAELAALSTANARAALPRLAAWLDRDG</sequence>
<dbReference type="EMBL" id="JAUZEE010000003">
    <property type="protein sequence ID" value="MDP4300468.1"/>
    <property type="molecule type" value="Genomic_DNA"/>
</dbReference>
<comment type="similarity">
    <text evidence="1">Belongs to the metallo-dependent hydrolases superfamily. TatD-type hydrolase family.</text>
</comment>
<dbReference type="InterPro" id="IPR018228">
    <property type="entry name" value="DNase_TatD-rel_CS"/>
</dbReference>
<dbReference type="PROSITE" id="PS01091">
    <property type="entry name" value="TATD_3"/>
    <property type="match status" value="1"/>
</dbReference>
<name>A0ABT9G2R3_LEPDI</name>
<organism evidence="3 4">
    <name type="scientific">Leptothrix discophora</name>
    <dbReference type="NCBI Taxonomy" id="89"/>
    <lineage>
        <taxon>Bacteria</taxon>
        <taxon>Pseudomonadati</taxon>
        <taxon>Pseudomonadota</taxon>
        <taxon>Betaproteobacteria</taxon>
        <taxon>Burkholderiales</taxon>
        <taxon>Sphaerotilaceae</taxon>
        <taxon>Leptothrix</taxon>
    </lineage>
</organism>
<dbReference type="PIRSF" id="PIRSF005902">
    <property type="entry name" value="DNase_TatD"/>
    <property type="match status" value="1"/>
</dbReference>
<dbReference type="InterPro" id="IPR001130">
    <property type="entry name" value="TatD-like"/>
</dbReference>